<evidence type="ECO:0000256" key="7">
    <source>
        <dbReference type="ARBA" id="ARBA00023136"/>
    </source>
</evidence>
<dbReference type="PANTHER" id="PTHR33908:SF11">
    <property type="entry name" value="MEMBRANE PROTEIN"/>
    <property type="match status" value="1"/>
</dbReference>
<sequence>MERGQKVWWVRLSLMTGAGFLLRLAFVLTATRYDPPLGDQLYYSAQALTNAQGRWFQQPFARGFPAADHPPLTSLILTPATWLTESAGSFITAQRLTMVVIGTASILLMGLIGRRIAGLTAGLVVAGVTAVYANVWVSDALIMAETPTFFLVATVTYVALGYRSSPTLRTSIALGCLAGLAALTRPELLVLAVLLCALAIALWRQQRMQNIEVAKHLGSIVIAGLLVVAPWILWNQSRFTDSVYLSTNDGLTFAGANCDRTYYDDIGSWDIWCAYETQVPEGADASQASSLMRRDGLQYLKDHLGRYPVVAIARIARVLSLGYIGSNNDAAAAEGRPPWVSMLGVIQFWLLGLGAMFGYRRVQQRVDRLILIVMLPVILLVAMVANAYVRFRLPAEVGLIVLASLGFIHLVGLRRRREVSFASE</sequence>
<feature type="transmembrane region" description="Helical" evidence="8">
    <location>
        <begin position="116"/>
        <end position="135"/>
    </location>
</feature>
<gene>
    <name evidence="10" type="ORF">UFOPK4422_01522</name>
</gene>
<keyword evidence="5 8" id="KW-0812">Transmembrane</keyword>
<feature type="transmembrane region" description="Helical" evidence="8">
    <location>
        <begin position="369"/>
        <end position="389"/>
    </location>
</feature>
<evidence type="ECO:0000313" key="10">
    <source>
        <dbReference type="EMBL" id="CAB5134032.1"/>
    </source>
</evidence>
<feature type="transmembrane region" description="Helical" evidence="8">
    <location>
        <begin position="339"/>
        <end position="357"/>
    </location>
</feature>
<reference evidence="10" key="1">
    <citation type="submission" date="2020-05" db="EMBL/GenBank/DDBJ databases">
        <authorList>
            <person name="Chiriac C."/>
            <person name="Salcher M."/>
            <person name="Ghai R."/>
            <person name="Kavagutti S V."/>
        </authorList>
    </citation>
    <scope>NUCLEOTIDE SEQUENCE</scope>
</reference>
<evidence type="ECO:0000256" key="5">
    <source>
        <dbReference type="ARBA" id="ARBA00022692"/>
    </source>
</evidence>
<feature type="transmembrane region" description="Helical" evidence="8">
    <location>
        <begin position="87"/>
        <end position="109"/>
    </location>
</feature>
<feature type="transmembrane region" description="Helical" evidence="8">
    <location>
        <begin position="217"/>
        <end position="234"/>
    </location>
</feature>
<dbReference type="GO" id="GO:0008610">
    <property type="term" value="P:lipid biosynthetic process"/>
    <property type="evidence" value="ECO:0007669"/>
    <property type="project" value="UniProtKB-ARBA"/>
</dbReference>
<dbReference type="AlphaFoldDB" id="A0A6J7VYQ0"/>
<keyword evidence="6 8" id="KW-1133">Transmembrane helix</keyword>
<dbReference type="GO" id="GO:0005886">
    <property type="term" value="C:plasma membrane"/>
    <property type="evidence" value="ECO:0007669"/>
    <property type="project" value="UniProtKB-SubCell"/>
</dbReference>
<feature type="transmembrane region" description="Helical" evidence="8">
    <location>
        <begin position="395"/>
        <end position="413"/>
    </location>
</feature>
<feature type="domain" description="Glycosyltransferase RgtA/B/C/D-like" evidence="9">
    <location>
        <begin position="68"/>
        <end position="234"/>
    </location>
</feature>
<accession>A0A6J7VYQ0</accession>
<name>A0A6J7VYQ0_9ZZZZ</name>
<dbReference type="Pfam" id="PF13231">
    <property type="entry name" value="PMT_2"/>
    <property type="match status" value="1"/>
</dbReference>
<dbReference type="InterPro" id="IPR038731">
    <property type="entry name" value="RgtA/B/C-like"/>
</dbReference>
<dbReference type="EMBL" id="CAFBRX010000205">
    <property type="protein sequence ID" value="CAB5134032.1"/>
    <property type="molecule type" value="Genomic_DNA"/>
</dbReference>
<organism evidence="10">
    <name type="scientific">freshwater metagenome</name>
    <dbReference type="NCBI Taxonomy" id="449393"/>
    <lineage>
        <taxon>unclassified sequences</taxon>
        <taxon>metagenomes</taxon>
        <taxon>ecological metagenomes</taxon>
    </lineage>
</organism>
<keyword evidence="2" id="KW-1003">Cell membrane</keyword>
<evidence type="ECO:0000256" key="1">
    <source>
        <dbReference type="ARBA" id="ARBA00004651"/>
    </source>
</evidence>
<protein>
    <submittedName>
        <fullName evidence="10">Unannotated protein</fullName>
    </submittedName>
</protein>
<feature type="transmembrane region" description="Helical" evidence="8">
    <location>
        <begin position="12"/>
        <end position="33"/>
    </location>
</feature>
<keyword evidence="7 8" id="KW-0472">Membrane</keyword>
<keyword evidence="4" id="KW-0808">Transferase</keyword>
<evidence type="ECO:0000256" key="6">
    <source>
        <dbReference type="ARBA" id="ARBA00022989"/>
    </source>
</evidence>
<evidence type="ECO:0000256" key="4">
    <source>
        <dbReference type="ARBA" id="ARBA00022679"/>
    </source>
</evidence>
<comment type="subcellular location">
    <subcellularLocation>
        <location evidence="1">Cell membrane</location>
        <topology evidence="1">Multi-pass membrane protein</topology>
    </subcellularLocation>
</comment>
<dbReference type="InterPro" id="IPR050297">
    <property type="entry name" value="LipidA_mod_glycosyltrf_83"/>
</dbReference>
<proteinExistence type="predicted"/>
<feature type="transmembrane region" description="Helical" evidence="8">
    <location>
        <begin position="189"/>
        <end position="205"/>
    </location>
</feature>
<evidence type="ECO:0000259" key="9">
    <source>
        <dbReference type="Pfam" id="PF13231"/>
    </source>
</evidence>
<evidence type="ECO:0000256" key="2">
    <source>
        <dbReference type="ARBA" id="ARBA00022475"/>
    </source>
</evidence>
<keyword evidence="3" id="KW-0328">Glycosyltransferase</keyword>
<evidence type="ECO:0000256" key="8">
    <source>
        <dbReference type="SAM" id="Phobius"/>
    </source>
</evidence>
<dbReference type="PANTHER" id="PTHR33908">
    <property type="entry name" value="MANNOSYLTRANSFERASE YKCB-RELATED"/>
    <property type="match status" value="1"/>
</dbReference>
<dbReference type="GO" id="GO:0016763">
    <property type="term" value="F:pentosyltransferase activity"/>
    <property type="evidence" value="ECO:0007669"/>
    <property type="project" value="TreeGrafter"/>
</dbReference>
<evidence type="ECO:0000256" key="3">
    <source>
        <dbReference type="ARBA" id="ARBA00022676"/>
    </source>
</evidence>